<proteinExistence type="predicted"/>
<dbReference type="AlphaFoldDB" id="A0A2P2PM48"/>
<protein>
    <submittedName>
        <fullName evidence="1">Uncharacterized protein</fullName>
    </submittedName>
</protein>
<accession>A0A2P2PM48</accession>
<organism evidence="1">
    <name type="scientific">Rhizophora mucronata</name>
    <name type="common">Asiatic mangrove</name>
    <dbReference type="NCBI Taxonomy" id="61149"/>
    <lineage>
        <taxon>Eukaryota</taxon>
        <taxon>Viridiplantae</taxon>
        <taxon>Streptophyta</taxon>
        <taxon>Embryophyta</taxon>
        <taxon>Tracheophyta</taxon>
        <taxon>Spermatophyta</taxon>
        <taxon>Magnoliopsida</taxon>
        <taxon>eudicotyledons</taxon>
        <taxon>Gunneridae</taxon>
        <taxon>Pentapetalae</taxon>
        <taxon>rosids</taxon>
        <taxon>fabids</taxon>
        <taxon>Malpighiales</taxon>
        <taxon>Rhizophoraceae</taxon>
        <taxon>Rhizophora</taxon>
    </lineage>
</organism>
<name>A0A2P2PM48_RHIMU</name>
<evidence type="ECO:0000313" key="1">
    <source>
        <dbReference type="EMBL" id="MBX55826.1"/>
    </source>
</evidence>
<reference evidence="1" key="1">
    <citation type="submission" date="2018-02" db="EMBL/GenBank/DDBJ databases">
        <title>Rhizophora mucronata_Transcriptome.</title>
        <authorList>
            <person name="Meera S.P."/>
            <person name="Sreeshan A."/>
            <person name="Augustine A."/>
        </authorList>
    </citation>
    <scope>NUCLEOTIDE SEQUENCE</scope>
    <source>
        <tissue evidence="1">Leaf</tissue>
    </source>
</reference>
<dbReference type="EMBL" id="GGEC01075342">
    <property type="protein sequence ID" value="MBX55826.1"/>
    <property type="molecule type" value="Transcribed_RNA"/>
</dbReference>
<sequence length="50" mass="5402">MTVPFFANPTVPTETEIHWAWVFPTSERGGGGLGDISGHVATKLNETEIC</sequence>